<organism evidence="1 2">
    <name type="scientific">Liberibacter crescens (strain BT-1)</name>
    <dbReference type="NCBI Taxonomy" id="1215343"/>
    <lineage>
        <taxon>Bacteria</taxon>
        <taxon>Pseudomonadati</taxon>
        <taxon>Pseudomonadota</taxon>
        <taxon>Alphaproteobacteria</taxon>
        <taxon>Hyphomicrobiales</taxon>
        <taxon>Rhizobiaceae</taxon>
        <taxon>Liberibacter</taxon>
    </lineage>
</organism>
<dbReference type="KEGG" id="lcc:B488_07680"/>
<dbReference type="RefSeq" id="WP_015273187.1">
    <property type="nucleotide sequence ID" value="NC_019907.1"/>
</dbReference>
<dbReference type="HOGENOM" id="CLU_3063089_0_0_5"/>
<evidence type="ECO:0000313" key="1">
    <source>
        <dbReference type="EMBL" id="AGA64760.1"/>
    </source>
</evidence>
<keyword evidence="2" id="KW-1185">Reference proteome</keyword>
<name>L0EV80_LIBCB</name>
<accession>L0EV80</accession>
<dbReference type="EMBL" id="CP003789">
    <property type="protein sequence ID" value="AGA64760.1"/>
    <property type="molecule type" value="Genomic_DNA"/>
</dbReference>
<dbReference type="Proteomes" id="UP000010799">
    <property type="component" value="Chromosome"/>
</dbReference>
<dbReference type="STRING" id="1215343.B488_07680"/>
<gene>
    <name evidence="1" type="ordered locus">B488_07680</name>
</gene>
<reference evidence="1 2" key="1">
    <citation type="journal article" date="2012" name="Stand. Genomic Sci.">
        <title>Complete genome sequence of Liberibacter crescens BT-1.</title>
        <authorList>
            <person name="Leonard M.T."/>
            <person name="Fagen J.R."/>
            <person name="Davis-Richardson A.G."/>
            <person name="Davis M.J."/>
            <person name="Triplett E.W."/>
        </authorList>
    </citation>
    <scope>NUCLEOTIDE SEQUENCE [LARGE SCALE GENOMIC DNA]</scope>
    <source>
        <strain evidence="1 2">BT-1</strain>
    </source>
</reference>
<dbReference type="PATRIC" id="fig|1215343.11.peg.790"/>
<sequence length="53" mass="6095">MDGHGIETMICVGWRPIYPSRNDILTDKTARQILAHNSYGAARSCWKKGYRKK</sequence>
<proteinExistence type="predicted"/>
<dbReference type="AlphaFoldDB" id="L0EV80"/>
<protein>
    <submittedName>
        <fullName evidence="1">Uncharacterized protein</fullName>
    </submittedName>
</protein>
<evidence type="ECO:0000313" key="2">
    <source>
        <dbReference type="Proteomes" id="UP000010799"/>
    </source>
</evidence>